<accession>A0A0R2MW10</accession>
<dbReference type="AlphaFoldDB" id="A0A0R2MW10"/>
<keyword evidence="1" id="KW-0472">Membrane</keyword>
<reference evidence="2 3" key="1">
    <citation type="journal article" date="2015" name="Genome Announc.">
        <title>Expanding the biotechnology potential of lactobacilli through comparative genomics of 213 strains and associated genera.</title>
        <authorList>
            <person name="Sun Z."/>
            <person name="Harris H.M."/>
            <person name="McCann A."/>
            <person name="Guo C."/>
            <person name="Argimon S."/>
            <person name="Zhang W."/>
            <person name="Yang X."/>
            <person name="Jeffery I.B."/>
            <person name="Cooney J.C."/>
            <person name="Kagawa T.F."/>
            <person name="Liu W."/>
            <person name="Song Y."/>
            <person name="Salvetti E."/>
            <person name="Wrobel A."/>
            <person name="Rasinkangas P."/>
            <person name="Parkhill J."/>
            <person name="Rea M.C."/>
            <person name="O'Sullivan O."/>
            <person name="Ritari J."/>
            <person name="Douillard F.P."/>
            <person name="Paul Ross R."/>
            <person name="Yang R."/>
            <person name="Briner A.E."/>
            <person name="Felis G.E."/>
            <person name="de Vos W.M."/>
            <person name="Barrangou R."/>
            <person name="Klaenhammer T.R."/>
            <person name="Caufield P.W."/>
            <person name="Cui Y."/>
            <person name="Zhang H."/>
            <person name="O'Toole P.W."/>
        </authorList>
    </citation>
    <scope>NUCLEOTIDE SEQUENCE [LARGE SCALE GENOMIC DNA]</scope>
    <source>
        <strain evidence="2 3">LMG 26013</strain>
    </source>
</reference>
<name>A0A0R2MW10_9LACO</name>
<dbReference type="OrthoDB" id="2249491at2"/>
<dbReference type="RefSeq" id="WP_057705119.1">
    <property type="nucleotide sequence ID" value="NZ_JQCL01000001.1"/>
</dbReference>
<feature type="transmembrane region" description="Helical" evidence="1">
    <location>
        <begin position="26"/>
        <end position="44"/>
    </location>
</feature>
<proteinExistence type="predicted"/>
<keyword evidence="3" id="KW-1185">Reference proteome</keyword>
<dbReference type="EMBL" id="JQCL01000001">
    <property type="protein sequence ID" value="KRO14922.1"/>
    <property type="molecule type" value="Genomic_DNA"/>
</dbReference>
<dbReference type="InterPro" id="IPR032083">
    <property type="entry name" value="DUF4811"/>
</dbReference>
<evidence type="ECO:0000313" key="2">
    <source>
        <dbReference type="EMBL" id="KRO14922.1"/>
    </source>
</evidence>
<dbReference type="PATRIC" id="fig|942150.3.peg.1839"/>
<dbReference type="STRING" id="942150.IV64_GL001768"/>
<organism evidence="2 3">
    <name type="scientific">Lactiplantibacillus xiangfangensis</name>
    <dbReference type="NCBI Taxonomy" id="942150"/>
    <lineage>
        <taxon>Bacteria</taxon>
        <taxon>Bacillati</taxon>
        <taxon>Bacillota</taxon>
        <taxon>Bacilli</taxon>
        <taxon>Lactobacillales</taxon>
        <taxon>Lactobacillaceae</taxon>
        <taxon>Lactiplantibacillus</taxon>
    </lineage>
</organism>
<keyword evidence="1" id="KW-0812">Transmembrane</keyword>
<evidence type="ECO:0000256" key="1">
    <source>
        <dbReference type="SAM" id="Phobius"/>
    </source>
</evidence>
<evidence type="ECO:0000313" key="3">
    <source>
        <dbReference type="Proteomes" id="UP000051783"/>
    </source>
</evidence>
<evidence type="ECO:0008006" key="4">
    <source>
        <dbReference type="Google" id="ProtNLM"/>
    </source>
</evidence>
<dbReference type="Proteomes" id="UP000051783">
    <property type="component" value="Unassembled WGS sequence"/>
</dbReference>
<dbReference type="Pfam" id="PF16069">
    <property type="entry name" value="DUF4811"/>
    <property type="match status" value="1"/>
</dbReference>
<comment type="caution">
    <text evidence="2">The sequence shown here is derived from an EMBL/GenBank/DDBJ whole genome shotgun (WGS) entry which is preliminary data.</text>
</comment>
<protein>
    <recommendedName>
        <fullName evidence="4">DUF4811 domain-containing protein</fullName>
    </recommendedName>
</protein>
<gene>
    <name evidence="2" type="ORF">IV64_GL001768</name>
</gene>
<keyword evidence="1" id="KW-1133">Transmembrane helix</keyword>
<sequence>MILVLLVFSTIALFLSFIYVHRNSLRLTLTVIFGLLLLTSLVFISKNDGQHYGMVQTTTTKTTTLASAGSSKQMDLLLYQSVGTADKHRVYIYKNTASQKKVQHTKADTKVANHVKTTTGTPKLVTKTTRWTYQSNASKFWFGLADNDSQLVKRTNYFYVNKNWVVLSTTQAKAFSKLMKQQQTTLKARAKVYVQNQVKAAMVKNPTMSQAQIAKISKAAAAQYQANAIQSMLATVKQNQ</sequence>